<evidence type="ECO:0000256" key="5">
    <source>
        <dbReference type="PROSITE-ProRule" id="PRU00277"/>
    </source>
</evidence>
<dbReference type="OrthoDB" id="25996at2"/>
<accession>A0A3M2LIB6</accession>
<feature type="domain" description="PPIase FKBP-type" evidence="8">
    <location>
        <begin position="293"/>
        <end position="385"/>
    </location>
</feature>
<dbReference type="AlphaFoldDB" id="A0A3M2LIB6"/>
<dbReference type="GO" id="GO:0003755">
    <property type="term" value="F:peptidyl-prolyl cis-trans isomerase activity"/>
    <property type="evidence" value="ECO:0007669"/>
    <property type="project" value="UniProtKB-KW"/>
</dbReference>
<evidence type="ECO:0000259" key="8">
    <source>
        <dbReference type="PROSITE" id="PS50059"/>
    </source>
</evidence>
<evidence type="ECO:0000313" key="9">
    <source>
        <dbReference type="EMBL" id="RMI37222.1"/>
    </source>
</evidence>
<organism evidence="9 10">
    <name type="scientific">Actinomadura harenae</name>
    <dbReference type="NCBI Taxonomy" id="2483351"/>
    <lineage>
        <taxon>Bacteria</taxon>
        <taxon>Bacillati</taxon>
        <taxon>Actinomycetota</taxon>
        <taxon>Actinomycetes</taxon>
        <taxon>Streptosporangiales</taxon>
        <taxon>Thermomonosporaceae</taxon>
        <taxon>Actinomadura</taxon>
    </lineage>
</organism>
<comment type="caution">
    <text evidence="9">The sequence shown here is derived from an EMBL/GenBank/DDBJ whole genome shotgun (WGS) entry which is preliminary data.</text>
</comment>
<evidence type="ECO:0000256" key="4">
    <source>
        <dbReference type="ARBA" id="ARBA00023235"/>
    </source>
</evidence>
<evidence type="ECO:0000313" key="10">
    <source>
        <dbReference type="Proteomes" id="UP000282674"/>
    </source>
</evidence>
<evidence type="ECO:0000256" key="3">
    <source>
        <dbReference type="ARBA" id="ARBA00023110"/>
    </source>
</evidence>
<dbReference type="PROSITE" id="PS50059">
    <property type="entry name" value="FKBP_PPIASE"/>
    <property type="match status" value="1"/>
</dbReference>
<dbReference type="RefSeq" id="WP_122199033.1">
    <property type="nucleotide sequence ID" value="NZ_JBHSKC010000020.1"/>
</dbReference>
<dbReference type="PANTHER" id="PTHR45779">
    <property type="entry name" value="PEPTIDYLPROLYL ISOMERASE"/>
    <property type="match status" value="1"/>
</dbReference>
<keyword evidence="7" id="KW-1133">Transmembrane helix</keyword>
<dbReference type="EMBL" id="RFFG01000113">
    <property type="protein sequence ID" value="RMI37222.1"/>
    <property type="molecule type" value="Genomic_DNA"/>
</dbReference>
<keyword evidence="10" id="KW-1185">Reference proteome</keyword>
<dbReference type="InterPro" id="IPR001179">
    <property type="entry name" value="PPIase_FKBP_dom"/>
</dbReference>
<evidence type="ECO:0000256" key="6">
    <source>
        <dbReference type="SAM" id="MobiDB-lite"/>
    </source>
</evidence>
<keyword evidence="4 5" id="KW-0413">Isomerase</keyword>
<reference evidence="9 10" key="1">
    <citation type="submission" date="2018-10" db="EMBL/GenBank/DDBJ databases">
        <title>Isolation from soil.</title>
        <authorList>
            <person name="Hu J."/>
        </authorList>
    </citation>
    <scope>NUCLEOTIDE SEQUENCE [LARGE SCALE GENOMIC DNA]</scope>
    <source>
        <strain evidence="9 10">NEAU-Ht49</strain>
    </source>
</reference>
<dbReference type="InterPro" id="IPR046357">
    <property type="entry name" value="PPIase_dom_sf"/>
</dbReference>
<dbReference type="PANTHER" id="PTHR45779:SF7">
    <property type="entry name" value="PEPTIDYLPROLYL ISOMERASE"/>
    <property type="match status" value="1"/>
</dbReference>
<comment type="catalytic activity">
    <reaction evidence="1 5">
        <text>[protein]-peptidylproline (omega=180) = [protein]-peptidylproline (omega=0)</text>
        <dbReference type="Rhea" id="RHEA:16237"/>
        <dbReference type="Rhea" id="RHEA-COMP:10747"/>
        <dbReference type="Rhea" id="RHEA-COMP:10748"/>
        <dbReference type="ChEBI" id="CHEBI:83833"/>
        <dbReference type="ChEBI" id="CHEBI:83834"/>
        <dbReference type="EC" id="5.2.1.8"/>
    </reaction>
</comment>
<evidence type="ECO:0000256" key="7">
    <source>
        <dbReference type="SAM" id="Phobius"/>
    </source>
</evidence>
<feature type="region of interest" description="Disordered" evidence="6">
    <location>
        <begin position="146"/>
        <end position="175"/>
    </location>
</feature>
<dbReference type="InterPro" id="IPR044609">
    <property type="entry name" value="FKBP2/11"/>
</dbReference>
<gene>
    <name evidence="9" type="ORF">EBO15_36480</name>
</gene>
<dbReference type="SUPFAM" id="SSF54534">
    <property type="entry name" value="FKBP-like"/>
    <property type="match status" value="2"/>
</dbReference>
<dbReference type="Proteomes" id="UP000282674">
    <property type="component" value="Unassembled WGS sequence"/>
</dbReference>
<keyword evidence="7" id="KW-0812">Transmembrane</keyword>
<name>A0A3M2LIB6_9ACTN</name>
<feature type="region of interest" description="Disordered" evidence="6">
    <location>
        <begin position="1"/>
        <end position="53"/>
    </location>
</feature>
<feature type="compositionally biased region" description="Basic and acidic residues" evidence="6">
    <location>
        <begin position="1"/>
        <end position="13"/>
    </location>
</feature>
<evidence type="ECO:0000256" key="2">
    <source>
        <dbReference type="ARBA" id="ARBA00013194"/>
    </source>
</evidence>
<feature type="transmembrane region" description="Helical" evidence="7">
    <location>
        <begin position="63"/>
        <end position="83"/>
    </location>
</feature>
<keyword evidence="3 5" id="KW-0697">Rotamase</keyword>
<keyword evidence="7" id="KW-0472">Membrane</keyword>
<dbReference type="Pfam" id="PF00254">
    <property type="entry name" value="FKBP_C"/>
    <property type="match status" value="1"/>
</dbReference>
<evidence type="ECO:0000256" key="1">
    <source>
        <dbReference type="ARBA" id="ARBA00000971"/>
    </source>
</evidence>
<dbReference type="EC" id="5.2.1.8" evidence="2 5"/>
<protein>
    <recommendedName>
        <fullName evidence="2 5">peptidylprolyl isomerase</fullName>
        <ecNumber evidence="2 5">5.2.1.8</ecNumber>
    </recommendedName>
</protein>
<sequence length="388" mass="40419">MSDDDKPRGEPAVKAKLPNAKNIRSPEFTPHGISGGRTGGQPLKPSAKPSGLTAAQAKKRRNIAIVVAVVAVLAIAGGTTWYVTRPAPKVEVTGAFGSAPKVKIPGSITPGKTLKVTETVSGGGTKIGANTLALLQYEIYKWAPKGSSDKKGSTSKKVLDTREKSELNPQPGPQLLPVDKLQVKGLKNGLTGKAEGSRVVLQIPPDQSFDPQSAQQFGLAEGDSVVFVADILKVIPTNAEASGTEQKLTDKNLPTVEPQKGKEPKVTIPKVDPPKTMQVKTLIEGTGPATTKDDTAVVNYVGKIWGTGKSFDSSWEKGAPAAFPLADPPPGAMPGFFKGLRDLKAGSRVMLILPPSDGYGKAGNPQAGIKGTDTVVFIVDILGAAKTG</sequence>
<proteinExistence type="predicted"/>
<feature type="compositionally biased region" description="Basic and acidic residues" evidence="6">
    <location>
        <begin position="147"/>
        <end position="166"/>
    </location>
</feature>
<dbReference type="Gene3D" id="3.10.50.40">
    <property type="match status" value="1"/>
</dbReference>